<organism evidence="4 5">
    <name type="scientific">Vanrija pseudolonga</name>
    <dbReference type="NCBI Taxonomy" id="143232"/>
    <lineage>
        <taxon>Eukaryota</taxon>
        <taxon>Fungi</taxon>
        <taxon>Dikarya</taxon>
        <taxon>Basidiomycota</taxon>
        <taxon>Agaricomycotina</taxon>
        <taxon>Tremellomycetes</taxon>
        <taxon>Trichosporonales</taxon>
        <taxon>Trichosporonaceae</taxon>
        <taxon>Vanrija</taxon>
    </lineage>
</organism>
<evidence type="ECO:0000313" key="4">
    <source>
        <dbReference type="EMBL" id="WOO84371.1"/>
    </source>
</evidence>
<feature type="compositionally biased region" description="Polar residues" evidence="1">
    <location>
        <begin position="520"/>
        <end position="529"/>
    </location>
</feature>
<evidence type="ECO:0008006" key="6">
    <source>
        <dbReference type="Google" id="ProtNLM"/>
    </source>
</evidence>
<feature type="region of interest" description="Disordered" evidence="1">
    <location>
        <begin position="520"/>
        <end position="568"/>
    </location>
</feature>
<reference evidence="4" key="1">
    <citation type="submission" date="2023-10" db="EMBL/GenBank/DDBJ databases">
        <authorList>
            <person name="Noh H."/>
        </authorList>
    </citation>
    <scope>NUCLEOTIDE SEQUENCE</scope>
    <source>
        <strain evidence="4">DUCC4014</strain>
    </source>
</reference>
<dbReference type="Proteomes" id="UP000827549">
    <property type="component" value="Chromosome 6"/>
</dbReference>
<keyword evidence="2" id="KW-0472">Membrane</keyword>
<feature type="compositionally biased region" description="Polar residues" evidence="1">
    <location>
        <begin position="538"/>
        <end position="550"/>
    </location>
</feature>
<evidence type="ECO:0000313" key="5">
    <source>
        <dbReference type="Proteomes" id="UP000827549"/>
    </source>
</evidence>
<name>A0AAF1BK86_9TREE</name>
<protein>
    <recommendedName>
        <fullName evidence="6">Peptidase A1 domain-containing protein</fullName>
    </recommendedName>
</protein>
<evidence type="ECO:0000256" key="1">
    <source>
        <dbReference type="SAM" id="MobiDB-lite"/>
    </source>
</evidence>
<dbReference type="EMBL" id="CP086719">
    <property type="protein sequence ID" value="WOO84371.1"/>
    <property type="molecule type" value="Genomic_DNA"/>
</dbReference>
<sequence length="653" mass="68983">MAARRRRRPAAATFARLAASSLLLGLNTVAAASVPHALTARDIPVPQQAIYTLPVSSPVVRFSPRNLGTPDIAWSLTFPASLNSNSTSGPLGLGEAACSTSLGNRSANIDIQFVGTGISIIGVGGPNDIVVWGCDTSSSAASTMGLTSTMFAPPTLAGGSAVPPSTTATPMVMTMNGIPMTMASVGPNLGTTSLGELAFARNLAWGLHSCSLSVVSTSPQITVLEVLITTGVQGTSKNRVFAVDATGMASSSFMSADGQPWEVYTPQQQPVSEDWLAFQPPQGYKVLRSKVKGQFLHFKIPAGTTFFEIYGSIGFGFSDYTLTISPVPPFNPGASYTANSPYYAPWQLLGFAVLDPNVSDYMIMIEVSSNAWIEIYGVEYMTDHSTPSNGTNSTTHTTSISAPHAASVEAGTIRLHAGELAGVIVGTFVGAVALCVAVGWFLFGRYKKQPPPASPFMVDTQHAHSDPNLVPYHNSRTTLDLGTTNVTNTTGHTSLLGNTSDQARDSMVTPTIATLDTRAQSNASAVDTRQQQQQQQQLVDATSEATSSRDSTGHKSWEQRRSSSLLHVQNETGSGYGAELIVPRARRPLPVPEVRVRSGSAAPPPLPIPIQEVDSGANVILEFGRPPVVERVPPAYDPSRPRGNNARNSQSTL</sequence>
<proteinExistence type="predicted"/>
<feature type="chain" id="PRO_5042132691" description="Peptidase A1 domain-containing protein" evidence="3">
    <location>
        <begin position="32"/>
        <end position="653"/>
    </location>
</feature>
<dbReference type="RefSeq" id="XP_062630397.1">
    <property type="nucleotide sequence ID" value="XM_062774413.1"/>
</dbReference>
<dbReference type="GeneID" id="87811065"/>
<feature type="region of interest" description="Disordered" evidence="1">
    <location>
        <begin position="629"/>
        <end position="653"/>
    </location>
</feature>
<gene>
    <name evidence="4" type="ORF">LOC62_06G007895</name>
</gene>
<feature type="transmembrane region" description="Helical" evidence="2">
    <location>
        <begin position="420"/>
        <end position="443"/>
    </location>
</feature>
<evidence type="ECO:0000256" key="2">
    <source>
        <dbReference type="SAM" id="Phobius"/>
    </source>
</evidence>
<dbReference type="AlphaFoldDB" id="A0AAF1BK86"/>
<keyword evidence="5" id="KW-1185">Reference proteome</keyword>
<keyword evidence="2" id="KW-1133">Transmembrane helix</keyword>
<accession>A0AAF1BK86</accession>
<keyword evidence="3" id="KW-0732">Signal</keyword>
<keyword evidence="2" id="KW-0812">Transmembrane</keyword>
<feature type="signal peptide" evidence="3">
    <location>
        <begin position="1"/>
        <end position="31"/>
    </location>
</feature>
<evidence type="ECO:0000256" key="3">
    <source>
        <dbReference type="SAM" id="SignalP"/>
    </source>
</evidence>
<feature type="compositionally biased region" description="Basic and acidic residues" evidence="1">
    <location>
        <begin position="551"/>
        <end position="561"/>
    </location>
</feature>